<evidence type="ECO:0000313" key="3">
    <source>
        <dbReference type="Proteomes" id="UP001286376"/>
    </source>
</evidence>
<dbReference type="Proteomes" id="UP001286376">
    <property type="component" value="Unassembled WGS sequence"/>
</dbReference>
<dbReference type="RefSeq" id="WP_317848991.1">
    <property type="nucleotide sequence ID" value="NZ_JAOTNP010000046.1"/>
</dbReference>
<dbReference type="Gene3D" id="3.40.50.2000">
    <property type="entry name" value="Glycogen Phosphorylase B"/>
    <property type="match status" value="2"/>
</dbReference>
<protein>
    <submittedName>
        <fullName evidence="2">Glycosyltransferase family 4 protein</fullName>
    </submittedName>
</protein>
<accession>A0AAW9A2T4</accession>
<dbReference type="InterPro" id="IPR001296">
    <property type="entry name" value="Glyco_trans_1"/>
</dbReference>
<proteinExistence type="predicted"/>
<comment type="caution">
    <text evidence="2">The sequence shown here is derived from an EMBL/GenBank/DDBJ whole genome shotgun (WGS) entry which is preliminary data.</text>
</comment>
<dbReference type="SUPFAM" id="SSF53756">
    <property type="entry name" value="UDP-Glycosyltransferase/glycogen phosphorylase"/>
    <property type="match status" value="1"/>
</dbReference>
<dbReference type="InterPro" id="IPR041693">
    <property type="entry name" value="Glyco_trans_4_5"/>
</dbReference>
<dbReference type="Pfam" id="PF00534">
    <property type="entry name" value="Glycos_transf_1"/>
    <property type="match status" value="1"/>
</dbReference>
<gene>
    <name evidence="2" type="ORF">NX099_07695</name>
</gene>
<dbReference type="PANTHER" id="PTHR12526:SF630">
    <property type="entry name" value="GLYCOSYLTRANSFERASE"/>
    <property type="match status" value="1"/>
</dbReference>
<reference evidence="2 3" key="1">
    <citation type="journal article" date="2022" name="Front. Cell. Infect. Microbiol.">
        <title>The probiotic and immunomodulation effects of Limosilactobacillus reuteri RGW1 isolated from calf feces.</title>
        <authorList>
            <person name="Huang K."/>
            <person name="Shi W."/>
            <person name="Yang B."/>
            <person name="Wang J."/>
        </authorList>
    </citation>
    <scope>NUCLEOTIDE SEQUENCE [LARGE SCALE GENOMIC DNA]</scope>
    <source>
        <strain evidence="2 3">RGW1</strain>
    </source>
</reference>
<dbReference type="PANTHER" id="PTHR12526">
    <property type="entry name" value="GLYCOSYLTRANSFERASE"/>
    <property type="match status" value="1"/>
</dbReference>
<dbReference type="GO" id="GO:0016757">
    <property type="term" value="F:glycosyltransferase activity"/>
    <property type="evidence" value="ECO:0007669"/>
    <property type="project" value="InterPro"/>
</dbReference>
<dbReference type="Pfam" id="PF16994">
    <property type="entry name" value="Glyco_trans_4_5"/>
    <property type="match status" value="1"/>
</dbReference>
<name>A0AAW9A2T4_LIMRT</name>
<dbReference type="EMBL" id="JAOTNP010000046">
    <property type="protein sequence ID" value="MDV8947274.1"/>
    <property type="molecule type" value="Genomic_DNA"/>
</dbReference>
<dbReference type="CDD" id="cd03801">
    <property type="entry name" value="GT4_PimA-like"/>
    <property type="match status" value="1"/>
</dbReference>
<organism evidence="2 3">
    <name type="scientific">Limosilactobacillus reuteri</name>
    <name type="common">Lactobacillus reuteri</name>
    <dbReference type="NCBI Taxonomy" id="1598"/>
    <lineage>
        <taxon>Bacteria</taxon>
        <taxon>Bacillati</taxon>
        <taxon>Bacillota</taxon>
        <taxon>Bacilli</taxon>
        <taxon>Lactobacillales</taxon>
        <taxon>Lactobacillaceae</taxon>
        <taxon>Limosilactobacillus</taxon>
    </lineage>
</organism>
<dbReference type="AlphaFoldDB" id="A0AAW9A2T4"/>
<feature type="domain" description="Glycosyl transferase family 1" evidence="1">
    <location>
        <begin position="202"/>
        <end position="361"/>
    </location>
</feature>
<evidence type="ECO:0000313" key="2">
    <source>
        <dbReference type="EMBL" id="MDV8947274.1"/>
    </source>
</evidence>
<evidence type="ECO:0000259" key="1">
    <source>
        <dbReference type="Pfam" id="PF00534"/>
    </source>
</evidence>
<sequence>MLKKIINRIKEILITFIDLYKFKQLIATNNNKLNVFISHSADGSGGAPVVLYELAKELNKSNDSKVVFLTHRNGNLVKLCKENNIEVFETFFLYRIYLILLNKFYKDINFIVVNTIVNYSYLQYLEKLNYLGKVIWWVHESKDLLVSYKKNIRKYNLPCFKICCVSNNIINNIIQLTNLSAGDLRLLPYGINDNGILPEKKREKIFNISIIGRLSERKNQLELIQAYKILPSILKNNIKINIVAGSYDINYLEKLKKAITNCTNINICNPIPRDQMKKVYENSDLIVCTSKDDPLPVVVTEAMMYGKLFITSNKTGQASFIKNKYNGYIYNRGDVKFLSEFIKDCFLNYTKYNVIRYKTRELYLKTFSLQGVHSSLKDIVEKM</sequence>